<keyword evidence="2" id="KW-1185">Reference proteome</keyword>
<sequence>MELSAQLRDTQCAGEAPNDNSVCIAIGTLLAAVARMFKAREDRMRGGPGIDRVIKSIIAFFSLIDLVVRAQQRTLRAHSVTKSRVTRLIRHFSHPPSRWAAP</sequence>
<evidence type="ECO:0000313" key="1">
    <source>
        <dbReference type="EMBL" id="MBR0551064.1"/>
    </source>
</evidence>
<dbReference type="Proteomes" id="UP000676996">
    <property type="component" value="Unassembled WGS sequence"/>
</dbReference>
<organism evidence="1 2">
    <name type="scientific">Stakelama marina</name>
    <dbReference type="NCBI Taxonomy" id="2826939"/>
    <lineage>
        <taxon>Bacteria</taxon>
        <taxon>Pseudomonadati</taxon>
        <taxon>Pseudomonadota</taxon>
        <taxon>Alphaproteobacteria</taxon>
        <taxon>Sphingomonadales</taxon>
        <taxon>Sphingomonadaceae</taxon>
        <taxon>Stakelama</taxon>
    </lineage>
</organism>
<dbReference type="RefSeq" id="WP_284052356.1">
    <property type="nucleotide sequence ID" value="NZ_JAGRQC010000001.1"/>
</dbReference>
<protein>
    <submittedName>
        <fullName evidence="1">Uncharacterized protein</fullName>
    </submittedName>
</protein>
<reference evidence="1" key="1">
    <citation type="submission" date="2021-04" db="EMBL/GenBank/DDBJ databases">
        <title>Ouciella asimina sp. nov., isolated from the surface seawater in the hydrothermal field of Okinawa Trough.</title>
        <authorList>
            <person name="Shuang W."/>
        </authorList>
    </citation>
    <scope>NUCLEOTIDE SEQUENCE</scope>
    <source>
        <strain evidence="1">LXI357</strain>
    </source>
</reference>
<proteinExistence type="predicted"/>
<comment type="caution">
    <text evidence="1">The sequence shown here is derived from an EMBL/GenBank/DDBJ whole genome shotgun (WGS) entry which is preliminary data.</text>
</comment>
<dbReference type="AlphaFoldDB" id="A0A8T4IB69"/>
<name>A0A8T4IB69_9SPHN</name>
<gene>
    <name evidence="1" type="ORF">J7S20_00925</name>
</gene>
<accession>A0A8T4IB69</accession>
<evidence type="ECO:0000313" key="2">
    <source>
        <dbReference type="Proteomes" id="UP000676996"/>
    </source>
</evidence>
<dbReference type="EMBL" id="JAGRQC010000001">
    <property type="protein sequence ID" value="MBR0551064.1"/>
    <property type="molecule type" value="Genomic_DNA"/>
</dbReference>